<dbReference type="UniPathway" id="UPA00282"/>
<reference evidence="12 13" key="1">
    <citation type="submission" date="2018-09" db="EMBL/GenBank/DDBJ databases">
        <title>Sphingomonas peninsula sp. nov., isolated from fildes peninsula, Antarctic soil.</title>
        <authorList>
            <person name="Yingchao G."/>
        </authorList>
    </citation>
    <scope>NUCLEOTIDE SEQUENCE [LARGE SCALE GENOMIC DNA]</scope>
    <source>
        <strain evidence="12 13">YZ-8</strain>
        <plasmid evidence="12 13">unnamed1</plasmid>
    </source>
</reference>
<evidence type="ECO:0000256" key="4">
    <source>
        <dbReference type="ARBA" id="ARBA00013244"/>
    </source>
</evidence>
<keyword evidence="6" id="KW-0319">Glycerol metabolism</keyword>
<dbReference type="Proteomes" id="UP000276254">
    <property type="component" value="Plasmid unnamed1"/>
</dbReference>
<evidence type="ECO:0000256" key="8">
    <source>
        <dbReference type="ARBA" id="ARBA00048109"/>
    </source>
</evidence>
<evidence type="ECO:0000259" key="10">
    <source>
        <dbReference type="Pfam" id="PF03007"/>
    </source>
</evidence>
<evidence type="ECO:0000256" key="6">
    <source>
        <dbReference type="ARBA" id="ARBA00022798"/>
    </source>
</evidence>
<evidence type="ECO:0000256" key="2">
    <source>
        <dbReference type="ARBA" id="ARBA00005189"/>
    </source>
</evidence>
<dbReference type="GO" id="GO:0051701">
    <property type="term" value="P:biological process involved in interaction with host"/>
    <property type="evidence" value="ECO:0007669"/>
    <property type="project" value="TreeGrafter"/>
</dbReference>
<evidence type="ECO:0000313" key="12">
    <source>
        <dbReference type="EMBL" id="AYJ85093.1"/>
    </source>
</evidence>
<keyword evidence="7" id="KW-0012">Acyltransferase</keyword>
<feature type="domain" description="O-acyltransferase WSD1-like N-terminal" evidence="10">
    <location>
        <begin position="8"/>
        <end position="255"/>
    </location>
</feature>
<dbReference type="InterPro" id="IPR004255">
    <property type="entry name" value="O-acyltransferase_WSD1_N"/>
</dbReference>
<dbReference type="PANTHER" id="PTHR31650:SF1">
    <property type="entry name" value="WAX ESTER SYNTHASE_DIACYLGLYCEROL ACYLTRANSFERASE 4-RELATED"/>
    <property type="match status" value="1"/>
</dbReference>
<evidence type="ECO:0000256" key="5">
    <source>
        <dbReference type="ARBA" id="ARBA00022679"/>
    </source>
</evidence>
<protein>
    <recommendedName>
        <fullName evidence="4">diacylglycerol O-acyltransferase</fullName>
        <ecNumber evidence="4">2.3.1.20</ecNumber>
    </recommendedName>
</protein>
<dbReference type="SUPFAM" id="SSF52777">
    <property type="entry name" value="CoA-dependent acyltransferases"/>
    <property type="match status" value="1"/>
</dbReference>
<comment type="pathway">
    <text evidence="2">Lipid metabolism.</text>
</comment>
<feature type="domain" description="O-acyltransferase WSD1 C-terminal" evidence="11">
    <location>
        <begin position="296"/>
        <end position="439"/>
    </location>
</feature>
<keyword evidence="13" id="KW-1185">Reference proteome</keyword>
<evidence type="ECO:0000259" key="11">
    <source>
        <dbReference type="Pfam" id="PF06974"/>
    </source>
</evidence>
<evidence type="ECO:0000256" key="3">
    <source>
        <dbReference type="ARBA" id="ARBA00009587"/>
    </source>
</evidence>
<comment type="pathway">
    <text evidence="1">Glycerolipid metabolism; triacylglycerol biosynthesis.</text>
</comment>
<evidence type="ECO:0000313" key="13">
    <source>
        <dbReference type="Proteomes" id="UP000276254"/>
    </source>
</evidence>
<comment type="similarity">
    <text evidence="3">Belongs to the long-chain O-acyltransferase family.</text>
</comment>
<dbReference type="KEGG" id="spha:D3Y57_03395"/>
<proteinExistence type="inferred from homology"/>
<dbReference type="GO" id="GO:0005886">
    <property type="term" value="C:plasma membrane"/>
    <property type="evidence" value="ECO:0007669"/>
    <property type="project" value="TreeGrafter"/>
</dbReference>
<dbReference type="GO" id="GO:0004144">
    <property type="term" value="F:diacylglycerol O-acyltransferase activity"/>
    <property type="evidence" value="ECO:0007669"/>
    <property type="project" value="UniProtKB-EC"/>
</dbReference>
<evidence type="ECO:0000256" key="7">
    <source>
        <dbReference type="ARBA" id="ARBA00023315"/>
    </source>
</evidence>
<dbReference type="AlphaFoldDB" id="A0A494TDG0"/>
<dbReference type="OrthoDB" id="7440981at2"/>
<dbReference type="EC" id="2.3.1.20" evidence="4"/>
<evidence type="ECO:0000256" key="1">
    <source>
        <dbReference type="ARBA" id="ARBA00004771"/>
    </source>
</evidence>
<dbReference type="EMBL" id="CP032828">
    <property type="protein sequence ID" value="AYJ85093.1"/>
    <property type="molecule type" value="Genomic_DNA"/>
</dbReference>
<organism evidence="12 13">
    <name type="scientific">Sphingomonas paeninsulae</name>
    <dbReference type="NCBI Taxonomy" id="2319844"/>
    <lineage>
        <taxon>Bacteria</taxon>
        <taxon>Pseudomonadati</taxon>
        <taxon>Pseudomonadota</taxon>
        <taxon>Alphaproteobacteria</taxon>
        <taxon>Sphingomonadales</taxon>
        <taxon>Sphingomonadaceae</taxon>
        <taxon>Sphingomonas</taxon>
    </lineage>
</organism>
<dbReference type="InterPro" id="IPR045034">
    <property type="entry name" value="O-acyltransferase_WSD1-like"/>
</dbReference>
<keyword evidence="5" id="KW-0808">Transferase</keyword>
<name>A0A494TDG0_SPHPE</name>
<gene>
    <name evidence="12" type="ORF">D3Y57_03395</name>
</gene>
<dbReference type="InterPro" id="IPR023213">
    <property type="entry name" value="CAT-like_dom_sf"/>
</dbReference>
<comment type="catalytic activity">
    <reaction evidence="8">
        <text>an acyl-CoA + a 1,2-diacyl-sn-glycerol = a triacyl-sn-glycerol + CoA</text>
        <dbReference type="Rhea" id="RHEA:10868"/>
        <dbReference type="ChEBI" id="CHEBI:17815"/>
        <dbReference type="ChEBI" id="CHEBI:57287"/>
        <dbReference type="ChEBI" id="CHEBI:58342"/>
        <dbReference type="ChEBI" id="CHEBI:64615"/>
        <dbReference type="EC" id="2.3.1.20"/>
    </reaction>
</comment>
<dbReference type="Pfam" id="PF06974">
    <property type="entry name" value="WS_DGAT_C"/>
    <property type="match status" value="1"/>
</dbReference>
<feature type="region of interest" description="Disordered" evidence="9">
    <location>
        <begin position="201"/>
        <end position="226"/>
    </location>
</feature>
<dbReference type="Gene3D" id="3.30.559.10">
    <property type="entry name" value="Chloramphenicol acetyltransferase-like domain"/>
    <property type="match status" value="1"/>
</dbReference>
<accession>A0A494TDG0</accession>
<evidence type="ECO:0000256" key="9">
    <source>
        <dbReference type="SAM" id="MobiDB-lite"/>
    </source>
</evidence>
<sequence>MSNGLTPLRPDDHFMILSETDASPMHVGALLLFDGVTDDFAATVRQQFAERLPGTPLLVRLVEAPDGYDSDVWADLASCDLDYHVTCVSTPLNPVQLRAEIARLSMERLDLSRPPFRAFVFDGLSTGGAVYLKTHHALADGIGFQEILRRLSDAEAPSPSRAADATLPDDQTWRAAADARFADLTEATAAHSAQRRAALAELEARKGNPDTARARTPTLRMSGPTSAQRNLATVSLPLARVKALGVALGGTINDIFLAIAATAIRKTLLAIDDLPDTPIVVNSARSYRRVEHGAFGNRIVALHPHLATDLADPIARLRGIQASMANERARTHLDEAMLGAPERPFGPRDRRAKFADRTAEGSRLLPGNVTLSNVPGPSEPLRFAGMTLSANYPVPIIGSGRFLNITSRRNGAMLDMGIMSDASRLPDAQAIADRVTAALILYETLANG</sequence>
<dbReference type="RefSeq" id="WP_121151340.1">
    <property type="nucleotide sequence ID" value="NZ_CP032828.1"/>
</dbReference>
<keyword evidence="12" id="KW-0614">Plasmid</keyword>
<dbReference type="GO" id="GO:0019432">
    <property type="term" value="P:triglyceride biosynthetic process"/>
    <property type="evidence" value="ECO:0007669"/>
    <property type="project" value="UniProtKB-UniPathway"/>
</dbReference>
<dbReference type="PANTHER" id="PTHR31650">
    <property type="entry name" value="O-ACYLTRANSFERASE (WSD1-LIKE) FAMILY PROTEIN"/>
    <property type="match status" value="1"/>
</dbReference>
<dbReference type="GO" id="GO:0071731">
    <property type="term" value="P:response to nitric oxide"/>
    <property type="evidence" value="ECO:0007669"/>
    <property type="project" value="TreeGrafter"/>
</dbReference>
<dbReference type="GO" id="GO:0001666">
    <property type="term" value="P:response to hypoxia"/>
    <property type="evidence" value="ECO:0007669"/>
    <property type="project" value="TreeGrafter"/>
</dbReference>
<dbReference type="InterPro" id="IPR009721">
    <property type="entry name" value="O-acyltransferase_WSD1_C"/>
</dbReference>
<dbReference type="Pfam" id="PF03007">
    <property type="entry name" value="WS_DGAT_cat"/>
    <property type="match status" value="1"/>
</dbReference>
<geneLocation type="plasmid" evidence="12">
    <name>unnamed1</name>
</geneLocation>
<dbReference type="GO" id="GO:0006071">
    <property type="term" value="P:glycerol metabolic process"/>
    <property type="evidence" value="ECO:0007669"/>
    <property type="project" value="UniProtKB-KW"/>
</dbReference>